<dbReference type="EMBL" id="GL629769">
    <property type="protein sequence ID" value="EFX03069.1"/>
    <property type="molecule type" value="Genomic_DNA"/>
</dbReference>
<evidence type="ECO:0000313" key="9">
    <source>
        <dbReference type="Proteomes" id="UP000007796"/>
    </source>
</evidence>
<dbReference type="PRINTS" id="PR01036">
    <property type="entry name" value="TCRTETB"/>
</dbReference>
<feature type="transmembrane region" description="Helical" evidence="6">
    <location>
        <begin position="175"/>
        <end position="193"/>
    </location>
</feature>
<gene>
    <name evidence="8" type="ORF">CMQ_2998</name>
</gene>
<sequence length="567" mass="60322">MLDSSIVATSLLTIGEELGYVKLLNWVALAYTLAYLGCAVIFARSSDVIGRRNAYLVAFVIFLAFSLGSGFSRTMYQLITFRTLQGIGGSGLYSLSMTIWPEVAPSHLQQHIASLAGVVIAVAGVLGPVLGGILTHYASWSGPIAAVAIVVFLLSWPKAETLPPVQLRPWRELDFVGSFLLIAAAVLVTYAFQNSSADGLHWGHALFLAPLITGVFCWVALFVWEWSIERRRAHILAAFPMKLIRNRVYLSALIHTMFTGFPFFTVVYVFPLRLQVVNGKSALIAGVMLLPMLGGVSIGSYVSGAINARSNRVFEILVVSSCLLTLGCGLETTLSASVSLPAKALGFLPFIGLGVGLAAAASTIVASSEAPEGEHAPSQGILAQIRVFGGSIGIAASSAVLAAQEVKRVDSMRFTSAGAPISTQDSPEAVLIREIYSDAFRGDMRVCIVISAVSIVAACGTYRRNRKPIFSSSRLAEDGSNGDEEKTKSCGGSDTERSQQGSDEAASDTQVTQLSKSEDKQEDKEIGSAEQPELAKHSEHSDQAALNREARENSSARASGHSGAIVK</sequence>
<feature type="transmembrane region" description="Helical" evidence="6">
    <location>
        <begin position="54"/>
        <end position="72"/>
    </location>
</feature>
<feature type="compositionally biased region" description="Polar residues" evidence="5">
    <location>
        <begin position="498"/>
        <end position="515"/>
    </location>
</feature>
<feature type="transmembrane region" description="Helical" evidence="6">
    <location>
        <begin position="137"/>
        <end position="154"/>
    </location>
</feature>
<feature type="transmembrane region" description="Helical" evidence="6">
    <location>
        <begin position="344"/>
        <end position="366"/>
    </location>
</feature>
<keyword evidence="3 6" id="KW-1133">Transmembrane helix</keyword>
<dbReference type="PANTHER" id="PTHR23501:SF43">
    <property type="entry name" value="MULTIDRUG TRANSPORTER, PUTATIVE (AFU_ORTHOLOGUE AFUA_6G03040)-RELATED"/>
    <property type="match status" value="1"/>
</dbReference>
<feature type="compositionally biased region" description="Basic and acidic residues" evidence="5">
    <location>
        <begin position="516"/>
        <end position="554"/>
    </location>
</feature>
<feature type="transmembrane region" description="Helical" evidence="6">
    <location>
        <begin position="282"/>
        <end position="302"/>
    </location>
</feature>
<dbReference type="InterPro" id="IPR011701">
    <property type="entry name" value="MFS"/>
</dbReference>
<dbReference type="GO" id="GO:0005886">
    <property type="term" value="C:plasma membrane"/>
    <property type="evidence" value="ECO:0007669"/>
    <property type="project" value="TreeGrafter"/>
</dbReference>
<evidence type="ECO:0000256" key="2">
    <source>
        <dbReference type="ARBA" id="ARBA00022692"/>
    </source>
</evidence>
<dbReference type="GO" id="GO:0022857">
    <property type="term" value="F:transmembrane transporter activity"/>
    <property type="evidence" value="ECO:0007669"/>
    <property type="project" value="InterPro"/>
</dbReference>
<keyword evidence="9" id="KW-1185">Reference proteome</keyword>
<evidence type="ECO:0000256" key="6">
    <source>
        <dbReference type="SAM" id="Phobius"/>
    </source>
</evidence>
<feature type="transmembrane region" description="Helical" evidence="6">
    <location>
        <begin position="112"/>
        <end position="131"/>
    </location>
</feature>
<proteinExistence type="predicted"/>
<evidence type="ECO:0000259" key="7">
    <source>
        <dbReference type="PROSITE" id="PS50850"/>
    </source>
</evidence>
<dbReference type="SUPFAM" id="SSF103473">
    <property type="entry name" value="MFS general substrate transporter"/>
    <property type="match status" value="2"/>
</dbReference>
<dbReference type="Proteomes" id="UP000007796">
    <property type="component" value="Unassembled WGS sequence"/>
</dbReference>
<feature type="region of interest" description="Disordered" evidence="5">
    <location>
        <begin position="473"/>
        <end position="567"/>
    </location>
</feature>
<protein>
    <submittedName>
        <fullName evidence="8">Major facilitator superfamily transporter multidrug resistance</fullName>
    </submittedName>
</protein>
<evidence type="ECO:0000256" key="4">
    <source>
        <dbReference type="ARBA" id="ARBA00023136"/>
    </source>
</evidence>
<dbReference type="PROSITE" id="PS50850">
    <property type="entry name" value="MFS"/>
    <property type="match status" value="1"/>
</dbReference>
<dbReference type="HOGENOM" id="CLU_000960_22_2_1"/>
<dbReference type="InParanoid" id="F0XI22"/>
<evidence type="ECO:0000256" key="5">
    <source>
        <dbReference type="SAM" id="MobiDB-lite"/>
    </source>
</evidence>
<accession>F0XI22</accession>
<keyword evidence="2 6" id="KW-0812">Transmembrane</keyword>
<dbReference type="InterPro" id="IPR020846">
    <property type="entry name" value="MFS_dom"/>
</dbReference>
<dbReference type="eggNOG" id="KOG0254">
    <property type="taxonomic scope" value="Eukaryota"/>
</dbReference>
<dbReference type="RefSeq" id="XP_014172551.1">
    <property type="nucleotide sequence ID" value="XM_014317076.1"/>
</dbReference>
<dbReference type="Gene3D" id="1.20.1720.10">
    <property type="entry name" value="Multidrug resistance protein D"/>
    <property type="match status" value="2"/>
</dbReference>
<evidence type="ECO:0000256" key="3">
    <source>
        <dbReference type="ARBA" id="ARBA00022989"/>
    </source>
</evidence>
<dbReference type="AlphaFoldDB" id="F0XI22"/>
<feature type="transmembrane region" description="Helical" evidence="6">
    <location>
        <begin position="387"/>
        <end position="404"/>
    </location>
</feature>
<organism evidence="9">
    <name type="scientific">Grosmannia clavigera (strain kw1407 / UAMH 11150)</name>
    <name type="common">Blue stain fungus</name>
    <name type="synonym">Graphiocladiella clavigera</name>
    <dbReference type="NCBI Taxonomy" id="655863"/>
    <lineage>
        <taxon>Eukaryota</taxon>
        <taxon>Fungi</taxon>
        <taxon>Dikarya</taxon>
        <taxon>Ascomycota</taxon>
        <taxon>Pezizomycotina</taxon>
        <taxon>Sordariomycetes</taxon>
        <taxon>Sordariomycetidae</taxon>
        <taxon>Ophiostomatales</taxon>
        <taxon>Ophiostomataceae</taxon>
        <taxon>Leptographium</taxon>
    </lineage>
</organism>
<evidence type="ECO:0000313" key="8">
    <source>
        <dbReference type="EMBL" id="EFX03069.1"/>
    </source>
</evidence>
<reference evidence="8 9" key="1">
    <citation type="journal article" date="2011" name="Proc. Natl. Acad. Sci. U.S.A.">
        <title>Genome and transcriptome analyses of the mountain pine beetle-fungal symbiont Grosmannia clavigera, a lodgepole pine pathogen.</title>
        <authorList>
            <person name="DiGuistini S."/>
            <person name="Wang Y."/>
            <person name="Liao N.Y."/>
            <person name="Taylor G."/>
            <person name="Tanguay P."/>
            <person name="Feau N."/>
            <person name="Henrissat B."/>
            <person name="Chan S.K."/>
            <person name="Hesse-Orce U."/>
            <person name="Alamouti S.M."/>
            <person name="Tsui C.K.M."/>
            <person name="Docking R.T."/>
            <person name="Levasseur A."/>
            <person name="Haridas S."/>
            <person name="Robertson G."/>
            <person name="Birol I."/>
            <person name="Holt R.A."/>
            <person name="Marra M.A."/>
            <person name="Hamelin R.C."/>
            <person name="Hirst M."/>
            <person name="Jones S.J.M."/>
            <person name="Bohlmann J."/>
            <person name="Breuil C."/>
        </authorList>
    </citation>
    <scope>NUCLEOTIDE SEQUENCE [LARGE SCALE GENOMIC DNA]</scope>
    <source>
        <strain evidence="9">kw1407 / UAMH 11150</strain>
    </source>
</reference>
<dbReference type="InterPro" id="IPR036259">
    <property type="entry name" value="MFS_trans_sf"/>
</dbReference>
<name>F0XI22_GROCL</name>
<feature type="transmembrane region" description="Helical" evidence="6">
    <location>
        <begin position="23"/>
        <end position="42"/>
    </location>
</feature>
<dbReference type="GeneID" id="25976048"/>
<comment type="subcellular location">
    <subcellularLocation>
        <location evidence="1">Membrane</location>
        <topology evidence="1">Multi-pass membrane protein</topology>
    </subcellularLocation>
</comment>
<feature type="domain" description="Major facilitator superfamily (MFS) profile" evidence="7">
    <location>
        <begin position="1"/>
        <end position="469"/>
    </location>
</feature>
<feature type="transmembrane region" description="Helical" evidence="6">
    <location>
        <begin position="248"/>
        <end position="270"/>
    </location>
</feature>
<dbReference type="PANTHER" id="PTHR23501">
    <property type="entry name" value="MAJOR FACILITATOR SUPERFAMILY"/>
    <property type="match status" value="1"/>
</dbReference>
<evidence type="ECO:0000256" key="1">
    <source>
        <dbReference type="ARBA" id="ARBA00004141"/>
    </source>
</evidence>
<feature type="transmembrane region" description="Helical" evidence="6">
    <location>
        <begin position="205"/>
        <end position="227"/>
    </location>
</feature>
<keyword evidence="4 6" id="KW-0472">Membrane</keyword>
<dbReference type="Pfam" id="PF07690">
    <property type="entry name" value="MFS_1"/>
    <property type="match status" value="1"/>
</dbReference>
<dbReference type="OrthoDB" id="440553at2759"/>